<dbReference type="InterPro" id="IPR029044">
    <property type="entry name" value="Nucleotide-diphossugar_trans"/>
</dbReference>
<dbReference type="PANTHER" id="PTHR22916">
    <property type="entry name" value="GLYCOSYLTRANSFERASE"/>
    <property type="match status" value="1"/>
</dbReference>
<dbReference type="SUPFAM" id="SSF53448">
    <property type="entry name" value="Nucleotide-diphospho-sugar transferases"/>
    <property type="match status" value="1"/>
</dbReference>
<sequence length="271" mass="31790">MKKVSIITISYNNAKGLLRTIESVVGQTYTDYEYIVIDGGSTDESREIINSFSDKITYWVSEPDNGVYNAMNKGIAVAKGEYLHFLNSGDSYASEDVLQKTFSREYIEPLLRGIQICDYGTHQIKWENLGNRQVTLYDMFVNTMLHQATFIRRDMFEKYGLYDETLKIVSDWKFFFLTILGGEHTAFLDLDVVIFEMEGISTNKTHGEYHLEERRQVIKELMPHNLLTDYERLRMLEQEAYIPKFIKSNRLIYCSFRVLYKLFKPIKIHLL</sequence>
<dbReference type="RefSeq" id="WP_110310692.1">
    <property type="nucleotide sequence ID" value="NZ_QICL01000011.1"/>
</dbReference>
<evidence type="ECO:0000313" key="3">
    <source>
        <dbReference type="Proteomes" id="UP000247973"/>
    </source>
</evidence>
<dbReference type="EMBL" id="QICL01000011">
    <property type="protein sequence ID" value="PXV64133.1"/>
    <property type="molecule type" value="Genomic_DNA"/>
</dbReference>
<name>A0A2V3PRE6_9BACT</name>
<gene>
    <name evidence="2" type="ORF">CLV62_11191</name>
</gene>
<reference evidence="2 3" key="1">
    <citation type="submission" date="2018-03" db="EMBL/GenBank/DDBJ databases">
        <title>Genomic Encyclopedia of Archaeal and Bacterial Type Strains, Phase II (KMG-II): from individual species to whole genera.</title>
        <authorList>
            <person name="Goeker M."/>
        </authorList>
    </citation>
    <scope>NUCLEOTIDE SEQUENCE [LARGE SCALE GENOMIC DNA]</scope>
    <source>
        <strain evidence="2 3">DSM 100214</strain>
    </source>
</reference>
<evidence type="ECO:0000259" key="1">
    <source>
        <dbReference type="Pfam" id="PF00535"/>
    </source>
</evidence>
<protein>
    <submittedName>
        <fullName evidence="2">Glycosyltransferase involved in cell wall biosynthesis</fullName>
    </submittedName>
</protein>
<keyword evidence="3" id="KW-1185">Reference proteome</keyword>
<keyword evidence="2" id="KW-0808">Transferase</keyword>
<dbReference type="Pfam" id="PF00535">
    <property type="entry name" value="Glycos_transf_2"/>
    <property type="match status" value="1"/>
</dbReference>
<dbReference type="PANTHER" id="PTHR22916:SF67">
    <property type="entry name" value="COLANIC ACID BIOSYNTHESIS GLYCOSYL TRANSFERASE WCAE-RELATED"/>
    <property type="match status" value="1"/>
</dbReference>
<dbReference type="Gene3D" id="3.90.550.10">
    <property type="entry name" value="Spore Coat Polysaccharide Biosynthesis Protein SpsA, Chain A"/>
    <property type="match status" value="1"/>
</dbReference>
<accession>A0A2V3PRE6</accession>
<dbReference type="InterPro" id="IPR001173">
    <property type="entry name" value="Glyco_trans_2-like"/>
</dbReference>
<dbReference type="OrthoDB" id="9788101at2"/>
<dbReference type="GO" id="GO:0016758">
    <property type="term" value="F:hexosyltransferase activity"/>
    <property type="evidence" value="ECO:0007669"/>
    <property type="project" value="UniProtKB-ARBA"/>
</dbReference>
<evidence type="ECO:0000313" key="2">
    <source>
        <dbReference type="EMBL" id="PXV64133.1"/>
    </source>
</evidence>
<dbReference type="Proteomes" id="UP000247973">
    <property type="component" value="Unassembled WGS sequence"/>
</dbReference>
<dbReference type="CDD" id="cd06433">
    <property type="entry name" value="GT_2_WfgS_like"/>
    <property type="match status" value="1"/>
</dbReference>
<proteinExistence type="predicted"/>
<feature type="domain" description="Glycosyltransferase 2-like" evidence="1">
    <location>
        <begin position="5"/>
        <end position="101"/>
    </location>
</feature>
<organism evidence="2 3">
    <name type="scientific">Dysgonomonas alginatilytica</name>
    <dbReference type="NCBI Taxonomy" id="1605892"/>
    <lineage>
        <taxon>Bacteria</taxon>
        <taxon>Pseudomonadati</taxon>
        <taxon>Bacteroidota</taxon>
        <taxon>Bacteroidia</taxon>
        <taxon>Bacteroidales</taxon>
        <taxon>Dysgonomonadaceae</taxon>
        <taxon>Dysgonomonas</taxon>
    </lineage>
</organism>
<dbReference type="AlphaFoldDB" id="A0A2V3PRE6"/>
<comment type="caution">
    <text evidence="2">The sequence shown here is derived from an EMBL/GenBank/DDBJ whole genome shotgun (WGS) entry which is preliminary data.</text>
</comment>